<dbReference type="GeneID" id="26970829"/>
<dbReference type="HOGENOM" id="CLU_2097548_0_0_1"/>
<protein>
    <submittedName>
        <fullName evidence="1">Uncharacterized protein</fullName>
    </submittedName>
</protein>
<dbReference type="KEGG" id="pbl:PAAG_12043"/>
<name>A0A0A2V4J5_PARBA</name>
<accession>A0A0A2V4J5</accession>
<dbReference type="VEuPathDB" id="FungiDB:PAAG_12043"/>
<reference evidence="1 2" key="1">
    <citation type="journal article" date="2011" name="PLoS Genet.">
        <title>Comparative genomic analysis of human fungal pathogens causing paracoccidioidomycosis.</title>
        <authorList>
            <person name="Desjardins C.A."/>
            <person name="Champion M.D."/>
            <person name="Holder J.W."/>
            <person name="Muszewska A."/>
            <person name="Goldberg J."/>
            <person name="Bailao A.M."/>
            <person name="Brigido M.M."/>
            <person name="Ferreira M.E."/>
            <person name="Garcia A.M."/>
            <person name="Grynberg M."/>
            <person name="Gujja S."/>
            <person name="Heiman D.I."/>
            <person name="Henn M.R."/>
            <person name="Kodira C.D."/>
            <person name="Leon-Narvaez H."/>
            <person name="Longo L.V."/>
            <person name="Ma L.J."/>
            <person name="Malavazi I."/>
            <person name="Matsuo A.L."/>
            <person name="Morais F.V."/>
            <person name="Pereira M."/>
            <person name="Rodriguez-Brito S."/>
            <person name="Sakthikumar S."/>
            <person name="Salem-Izacc S.M."/>
            <person name="Sykes S.M."/>
            <person name="Teixeira M.M."/>
            <person name="Vallejo M.C."/>
            <person name="Walter M.E."/>
            <person name="Yandava C."/>
            <person name="Young S."/>
            <person name="Zeng Q."/>
            <person name="Zucker J."/>
            <person name="Felipe M.S."/>
            <person name="Goldman G.H."/>
            <person name="Haas B.J."/>
            <person name="McEwen J.G."/>
            <person name="Nino-Vega G."/>
            <person name="Puccia R."/>
            <person name="San-Blas G."/>
            <person name="Soares C.M."/>
            <person name="Birren B.W."/>
            <person name="Cuomo C.A."/>
        </authorList>
    </citation>
    <scope>NUCLEOTIDE SEQUENCE [LARGE SCALE GENOMIC DNA]</scope>
    <source>
        <strain evidence="2">ATCC MYA-826 / Pb01</strain>
    </source>
</reference>
<gene>
    <name evidence="1" type="ORF">PAAG_12043</name>
</gene>
<dbReference type="AlphaFoldDB" id="A0A0A2V4J5"/>
<sequence length="116" mass="12897">MATLPAEEPTWGWRRFPNEHEGGFGVALIFLARSLISPLTVGVEVNKGSKEPPDSISTSTLTTKELATTSLHFHFHRVTNSCGAVVQFDTPKELKPIIQACHRWNEALSKANRQEQ</sequence>
<dbReference type="Proteomes" id="UP000002059">
    <property type="component" value="Partially assembled WGS sequence"/>
</dbReference>
<dbReference type="EMBL" id="KN294005">
    <property type="protein sequence ID" value="KGQ01272.1"/>
    <property type="molecule type" value="Genomic_DNA"/>
</dbReference>
<evidence type="ECO:0000313" key="2">
    <source>
        <dbReference type="Proteomes" id="UP000002059"/>
    </source>
</evidence>
<dbReference type="RefSeq" id="XP_015702811.1">
    <property type="nucleotide sequence ID" value="XM_015847586.1"/>
</dbReference>
<keyword evidence="2" id="KW-1185">Reference proteome</keyword>
<evidence type="ECO:0000313" key="1">
    <source>
        <dbReference type="EMBL" id="KGQ01272.1"/>
    </source>
</evidence>
<organism evidence="1 2">
    <name type="scientific">Paracoccidioides lutzii (strain ATCC MYA-826 / Pb01)</name>
    <name type="common">Paracoccidioides brasiliensis</name>
    <dbReference type="NCBI Taxonomy" id="502779"/>
    <lineage>
        <taxon>Eukaryota</taxon>
        <taxon>Fungi</taxon>
        <taxon>Dikarya</taxon>
        <taxon>Ascomycota</taxon>
        <taxon>Pezizomycotina</taxon>
        <taxon>Eurotiomycetes</taxon>
        <taxon>Eurotiomycetidae</taxon>
        <taxon>Onygenales</taxon>
        <taxon>Ajellomycetaceae</taxon>
        <taxon>Paracoccidioides</taxon>
    </lineage>
</organism>
<proteinExistence type="predicted"/>